<keyword evidence="2" id="KW-0472">Membrane</keyword>
<dbReference type="RefSeq" id="WP_210052304.1">
    <property type="nucleotide sequence ID" value="NZ_BAAAMH010000036.1"/>
</dbReference>
<feature type="region of interest" description="Disordered" evidence="1">
    <location>
        <begin position="405"/>
        <end position="426"/>
    </location>
</feature>
<feature type="transmembrane region" description="Helical" evidence="2">
    <location>
        <begin position="85"/>
        <end position="103"/>
    </location>
</feature>
<reference evidence="3 4" key="1">
    <citation type="submission" date="2021-03" db="EMBL/GenBank/DDBJ databases">
        <title>Sequencing the genomes of 1000 actinobacteria strains.</title>
        <authorList>
            <person name="Klenk H.-P."/>
        </authorList>
    </citation>
    <scope>NUCLEOTIDE SEQUENCE [LARGE SCALE GENOMIC DNA]</scope>
    <source>
        <strain evidence="3 4">DSM 12936</strain>
    </source>
</reference>
<feature type="transmembrane region" description="Helical" evidence="2">
    <location>
        <begin position="247"/>
        <end position="270"/>
    </location>
</feature>
<accession>A0ABS4Z2S4</accession>
<sequence length="541" mass="56211">MPDRPRPLVGRVGVGLACAAVLAACLVFLVAPLNPNLRYEAGVKLVSDGSAAGTFSHRPLAYRLVMDAVFRAARASTSGVVAFELAVRVLLVLLALAAGALLGRGLARQGVGAPWLHAAVVAVGLVVLGPVSGGEPDWMAALLTAAGVGVALLGDRGRAGLAVLAVLAGVLLVAAAGMKVVTLPVAVLGLVVVLALDRGRGLRVLGGSVVVGVLVVVATLLLVPWEVHWLLDIRAVQVDAAEQLPDAGPFLLALAADHPVLALLPAALVLVPRAERAVVAVAVLVTGGMVVAQGQYFGYHALPLLVVALVAVFRALRGRMGAAAGAVLLVAVTAASALTTTSTSWQTGHQRLWVGGLALLAVAGLGWAGVVRGRRPDDRRAGAAVAAVAALALLVPGATPWSAQLLRPADPDGERPPSTRQVRDDRRATVREVHAVVGGAGVPVTYLTSGEWTYWLGNPTRCRYPSPLFLQRTRQQARLGTASYRENLACLSAPGSRWLVVETSWFVVGRQPPDVRAVLDQEWDCDAAREVGRLRLCPRRA</sequence>
<feature type="compositionally biased region" description="Basic and acidic residues" evidence="1">
    <location>
        <begin position="409"/>
        <end position="426"/>
    </location>
</feature>
<evidence type="ECO:0000256" key="1">
    <source>
        <dbReference type="SAM" id="MobiDB-lite"/>
    </source>
</evidence>
<dbReference type="EMBL" id="JAGIOB010000001">
    <property type="protein sequence ID" value="MBP2415352.1"/>
    <property type="molecule type" value="Genomic_DNA"/>
</dbReference>
<feature type="transmembrane region" description="Helical" evidence="2">
    <location>
        <begin position="12"/>
        <end position="31"/>
    </location>
</feature>
<feature type="transmembrane region" description="Helical" evidence="2">
    <location>
        <begin position="204"/>
        <end position="227"/>
    </location>
</feature>
<keyword evidence="2" id="KW-0812">Transmembrane</keyword>
<comment type="caution">
    <text evidence="3">The sequence shown here is derived from an EMBL/GenBank/DDBJ whole genome shotgun (WGS) entry which is preliminary data.</text>
</comment>
<feature type="transmembrane region" description="Helical" evidence="2">
    <location>
        <begin position="299"/>
        <end position="316"/>
    </location>
</feature>
<evidence type="ECO:0000313" key="4">
    <source>
        <dbReference type="Proteomes" id="UP000758168"/>
    </source>
</evidence>
<proteinExistence type="predicted"/>
<feature type="transmembrane region" description="Helical" evidence="2">
    <location>
        <begin position="352"/>
        <end position="371"/>
    </location>
</feature>
<keyword evidence="2" id="KW-1133">Transmembrane helix</keyword>
<evidence type="ECO:0000256" key="2">
    <source>
        <dbReference type="SAM" id="Phobius"/>
    </source>
</evidence>
<dbReference type="Proteomes" id="UP000758168">
    <property type="component" value="Unassembled WGS sequence"/>
</dbReference>
<dbReference type="PROSITE" id="PS51257">
    <property type="entry name" value="PROKAR_LIPOPROTEIN"/>
    <property type="match status" value="1"/>
</dbReference>
<feature type="transmembrane region" description="Helical" evidence="2">
    <location>
        <begin position="323"/>
        <end position="340"/>
    </location>
</feature>
<evidence type="ECO:0000313" key="3">
    <source>
        <dbReference type="EMBL" id="MBP2415352.1"/>
    </source>
</evidence>
<feature type="transmembrane region" description="Helical" evidence="2">
    <location>
        <begin position="277"/>
        <end position="293"/>
    </location>
</feature>
<protein>
    <recommendedName>
        <fullName evidence="5">Dolichyl-phosphate-mannose-protein mannosyltransferase</fullName>
    </recommendedName>
</protein>
<gene>
    <name evidence="3" type="ORF">JOF54_000274</name>
</gene>
<keyword evidence="4" id="KW-1185">Reference proteome</keyword>
<evidence type="ECO:0008006" key="5">
    <source>
        <dbReference type="Google" id="ProtNLM"/>
    </source>
</evidence>
<feature type="transmembrane region" description="Helical" evidence="2">
    <location>
        <begin position="383"/>
        <end position="403"/>
    </location>
</feature>
<feature type="transmembrane region" description="Helical" evidence="2">
    <location>
        <begin position="159"/>
        <end position="175"/>
    </location>
</feature>
<organism evidence="3 4">
    <name type="scientific">Microlunatus capsulatus</name>
    <dbReference type="NCBI Taxonomy" id="99117"/>
    <lineage>
        <taxon>Bacteria</taxon>
        <taxon>Bacillati</taxon>
        <taxon>Actinomycetota</taxon>
        <taxon>Actinomycetes</taxon>
        <taxon>Propionibacteriales</taxon>
        <taxon>Propionibacteriaceae</taxon>
        <taxon>Microlunatus</taxon>
    </lineage>
</organism>
<feature type="transmembrane region" description="Helical" evidence="2">
    <location>
        <begin position="115"/>
        <end position="132"/>
    </location>
</feature>
<name>A0ABS4Z2S4_9ACTN</name>